<comment type="caution">
    <text evidence="2">The sequence shown here is derived from an EMBL/GenBank/DDBJ whole genome shotgun (WGS) entry which is preliminary data.</text>
</comment>
<dbReference type="EMBL" id="JACOFV010000017">
    <property type="protein sequence ID" value="MBC3863723.1"/>
    <property type="molecule type" value="Genomic_DNA"/>
</dbReference>
<dbReference type="SUPFAM" id="SSF51735">
    <property type="entry name" value="NAD(P)-binding Rossmann-fold domains"/>
    <property type="match status" value="1"/>
</dbReference>
<dbReference type="GO" id="GO:0016646">
    <property type="term" value="F:oxidoreductase activity, acting on the CH-NH group of donors, NAD or NADP as acceptor"/>
    <property type="evidence" value="ECO:0007669"/>
    <property type="project" value="TreeGrafter"/>
</dbReference>
<dbReference type="RefSeq" id="WP_186913670.1">
    <property type="nucleotide sequence ID" value="NZ_JACOFV010000017.1"/>
</dbReference>
<feature type="domain" description="NAD(P)-binding" evidence="1">
    <location>
        <begin position="7"/>
        <end position="196"/>
    </location>
</feature>
<evidence type="ECO:0000313" key="2">
    <source>
        <dbReference type="EMBL" id="MBC3863723.1"/>
    </source>
</evidence>
<dbReference type="InterPro" id="IPR016040">
    <property type="entry name" value="NAD(P)-bd_dom"/>
</dbReference>
<evidence type="ECO:0000259" key="1">
    <source>
        <dbReference type="Pfam" id="PF13460"/>
    </source>
</evidence>
<name>A0A923HS51_9BURK</name>
<protein>
    <submittedName>
        <fullName evidence="2">NAD(P)-dependent oxidoreductase</fullName>
    </submittedName>
</protein>
<dbReference type="PANTHER" id="PTHR43355">
    <property type="entry name" value="FLAVIN REDUCTASE (NADPH)"/>
    <property type="match status" value="1"/>
</dbReference>
<dbReference type="PANTHER" id="PTHR43355:SF2">
    <property type="entry name" value="FLAVIN REDUCTASE (NADPH)"/>
    <property type="match status" value="1"/>
</dbReference>
<gene>
    <name evidence="2" type="ORF">H8K32_16570</name>
</gene>
<dbReference type="AlphaFoldDB" id="A0A923HS51"/>
<dbReference type="Pfam" id="PF13460">
    <property type="entry name" value="NAD_binding_10"/>
    <property type="match status" value="1"/>
</dbReference>
<sequence length="212" mass="22570">MNIALIGASGFIGSALLKEALSRQHQVTALVSRPEKMSASAQLTVKATDVQNLAQLSEQLHGFDAIITAFSGHANGDVLGYYVSGVKNIIQATKNAQAKRLLVVGGAGSLEVAPGLQVIDTPDFPEAYRASAEGARQALNLLRAEAELNWTMLSPSAMIAPGQRTNQFRLGTDQLLIAADGKSHISVEDYAVAMINELGRPAHTRQRFTVGY</sequence>
<keyword evidence="3" id="KW-1185">Reference proteome</keyword>
<dbReference type="InterPro" id="IPR036291">
    <property type="entry name" value="NAD(P)-bd_dom_sf"/>
</dbReference>
<dbReference type="InterPro" id="IPR051606">
    <property type="entry name" value="Polyketide_Oxido-like"/>
</dbReference>
<organism evidence="2 3">
    <name type="scientific">Undibacterium jejuense</name>
    <dbReference type="NCBI Taxonomy" id="1344949"/>
    <lineage>
        <taxon>Bacteria</taxon>
        <taxon>Pseudomonadati</taxon>
        <taxon>Pseudomonadota</taxon>
        <taxon>Betaproteobacteria</taxon>
        <taxon>Burkholderiales</taxon>
        <taxon>Oxalobacteraceae</taxon>
        <taxon>Undibacterium</taxon>
    </lineage>
</organism>
<evidence type="ECO:0000313" key="3">
    <source>
        <dbReference type="Proteomes" id="UP000634011"/>
    </source>
</evidence>
<accession>A0A923HS51</accession>
<dbReference type="Proteomes" id="UP000634011">
    <property type="component" value="Unassembled WGS sequence"/>
</dbReference>
<proteinExistence type="predicted"/>
<reference evidence="2" key="1">
    <citation type="submission" date="2020-08" db="EMBL/GenBank/DDBJ databases">
        <title>Novel species isolated from subtropical streams in China.</title>
        <authorList>
            <person name="Lu H."/>
        </authorList>
    </citation>
    <scope>NUCLEOTIDE SEQUENCE</scope>
    <source>
        <strain evidence="2">KACC 12607</strain>
    </source>
</reference>
<dbReference type="Gene3D" id="3.40.50.720">
    <property type="entry name" value="NAD(P)-binding Rossmann-like Domain"/>
    <property type="match status" value="1"/>
</dbReference>
<dbReference type="CDD" id="cd05244">
    <property type="entry name" value="BVR-B_like_SDR_a"/>
    <property type="match status" value="1"/>
</dbReference>